<evidence type="ECO:0000256" key="5">
    <source>
        <dbReference type="ARBA" id="ARBA00023157"/>
    </source>
</evidence>
<evidence type="ECO:0000256" key="7">
    <source>
        <dbReference type="SAM" id="SignalP"/>
    </source>
</evidence>
<dbReference type="SUPFAM" id="SSF50494">
    <property type="entry name" value="Trypsin-like serine proteases"/>
    <property type="match status" value="3"/>
</dbReference>
<dbReference type="PANTHER" id="PTHR24276:SF96">
    <property type="entry name" value="PEPTIDASE S1 DOMAIN-CONTAINING PROTEIN"/>
    <property type="match status" value="1"/>
</dbReference>
<proteinExistence type="inferred from homology"/>
<evidence type="ECO:0000256" key="3">
    <source>
        <dbReference type="ARBA" id="ARBA00022801"/>
    </source>
</evidence>
<evidence type="ECO:0000256" key="1">
    <source>
        <dbReference type="ARBA" id="ARBA00007664"/>
    </source>
</evidence>
<dbReference type="FunFam" id="2.40.10.10:FF:000068">
    <property type="entry name" value="transmembrane protease serine 2"/>
    <property type="match status" value="1"/>
</dbReference>
<dbReference type="Gene3D" id="2.40.10.10">
    <property type="entry name" value="Trypsin-like serine proteases"/>
    <property type="match status" value="4"/>
</dbReference>
<dbReference type="Proteomes" id="UP000215335">
    <property type="component" value="Unassembled WGS sequence"/>
</dbReference>
<dbReference type="PROSITE" id="PS00135">
    <property type="entry name" value="TRYPSIN_SER"/>
    <property type="match status" value="2"/>
</dbReference>
<dbReference type="AlphaFoldDB" id="A0A232F5S1"/>
<dbReference type="InterPro" id="IPR018114">
    <property type="entry name" value="TRYPSIN_HIS"/>
</dbReference>
<dbReference type="SMART" id="SM00020">
    <property type="entry name" value="Tryp_SPc"/>
    <property type="match status" value="3"/>
</dbReference>
<feature type="domain" description="Peptidase S1" evidence="8">
    <location>
        <begin position="484"/>
        <end position="705"/>
    </location>
</feature>
<protein>
    <recommendedName>
        <fullName evidence="8">Peptidase S1 domain-containing protein</fullName>
    </recommendedName>
</protein>
<dbReference type="Pfam" id="PF00089">
    <property type="entry name" value="Trypsin"/>
    <property type="match status" value="3"/>
</dbReference>
<dbReference type="PROSITE" id="PS50240">
    <property type="entry name" value="TRYPSIN_DOM"/>
    <property type="match status" value="3"/>
</dbReference>
<keyword evidence="10" id="KW-1185">Reference proteome</keyword>
<evidence type="ECO:0000256" key="6">
    <source>
        <dbReference type="RuleBase" id="RU363034"/>
    </source>
</evidence>
<dbReference type="STRING" id="543379.A0A232F5S1"/>
<dbReference type="CDD" id="cd00190">
    <property type="entry name" value="Tryp_SPc"/>
    <property type="match status" value="2"/>
</dbReference>
<dbReference type="InterPro" id="IPR033116">
    <property type="entry name" value="TRYPSIN_SER"/>
</dbReference>
<keyword evidence="7" id="KW-0732">Signal</keyword>
<dbReference type="GO" id="GO:0006508">
    <property type="term" value="P:proteolysis"/>
    <property type="evidence" value="ECO:0007669"/>
    <property type="project" value="UniProtKB-KW"/>
</dbReference>
<reference evidence="9 10" key="1">
    <citation type="journal article" date="2017" name="Curr. Biol.">
        <title>The Evolution of Venom by Co-option of Single-Copy Genes.</title>
        <authorList>
            <person name="Martinson E.O."/>
            <person name="Mrinalini"/>
            <person name="Kelkar Y.D."/>
            <person name="Chang C.H."/>
            <person name="Werren J.H."/>
        </authorList>
    </citation>
    <scope>NUCLEOTIDE SEQUENCE [LARGE SCALE GENOMIC DNA]</scope>
    <source>
        <strain evidence="9 10">Alberta</strain>
        <tissue evidence="9">Whole body</tissue>
    </source>
</reference>
<keyword evidence="5" id="KW-1015">Disulfide bond</keyword>
<keyword evidence="3 6" id="KW-0378">Hydrolase</keyword>
<organism evidence="9 10">
    <name type="scientific">Trichomalopsis sarcophagae</name>
    <dbReference type="NCBI Taxonomy" id="543379"/>
    <lineage>
        <taxon>Eukaryota</taxon>
        <taxon>Metazoa</taxon>
        <taxon>Ecdysozoa</taxon>
        <taxon>Arthropoda</taxon>
        <taxon>Hexapoda</taxon>
        <taxon>Insecta</taxon>
        <taxon>Pterygota</taxon>
        <taxon>Neoptera</taxon>
        <taxon>Endopterygota</taxon>
        <taxon>Hymenoptera</taxon>
        <taxon>Apocrita</taxon>
        <taxon>Proctotrupomorpha</taxon>
        <taxon>Chalcidoidea</taxon>
        <taxon>Pteromalidae</taxon>
        <taxon>Pteromalinae</taxon>
        <taxon>Trichomalopsis</taxon>
    </lineage>
</organism>
<evidence type="ECO:0000313" key="10">
    <source>
        <dbReference type="Proteomes" id="UP000215335"/>
    </source>
</evidence>
<dbReference type="PRINTS" id="PR00722">
    <property type="entry name" value="CHYMOTRYPSIN"/>
</dbReference>
<keyword evidence="4 6" id="KW-0720">Serine protease</keyword>
<sequence length="707" mass="78549">MRGLVTLTFLLSLVLTIHGLRTRIHGGIAAPQGKFPYLVSLRTESNVHFCSGSIINERWILTAAHCLLPKYNIKVVAGTNSRTEGFDSAYNVVERITHEDYDKQKKHNDIGVARLDRDIKFVGNVGKIDLAKKDKEAAKDDIVTFAGWGLDSDGTRPERLQSFETEIISFYQCNFGSQIKVVETEICTFGKRGGGVCEGDSGGPVVNGTTGIQVGVISRKSGECGDPNPDIHAKVSSFKSWIDKKAQFRFTNTNSQRLDCFRRTIPIPGVTTNRKERSLLWWFNYQSTMDFDCCALLGDDIKVVVGTNSLYEGTEYEVVRSIINEGFDTKTVENDIGLARVDRDIHFNDKVQPITLASKNTKADGNEIVVLTGWGRIEDYSKPERLQYIILEIYDFDKCKRTEPRVSKTELCTLARRGGTACIGDSGGPVVNRDGIQVGVVSHRYQSCGVALPDIHARHYNFSDFNRRIGTRTNICLGLRQTRIHGGSQAPEGHFPYQVSLRRPFHFCGGSIINERWILTAAHCLKGKEVGKIKIVVGSTSKFEGKAYQAEKLIYHDDYTTAALKSDIGLVRVNKNIEFNDKVQPIKLASKDTTTDINESVISAGWGRVEDDTSPEKLQYIIFKVSDTRKCNRSYYRTSVGETQICTISKRGQGSCTGDSGGPLVNTNGIQVGISSFIRGGCGHGLPEIFTRVSSFRDWIDEKIGQN</sequence>
<dbReference type="FunFam" id="2.40.10.10:FF:000034">
    <property type="entry name" value="Eupolytin"/>
    <property type="match status" value="1"/>
</dbReference>
<evidence type="ECO:0000313" key="9">
    <source>
        <dbReference type="EMBL" id="OXU26164.1"/>
    </source>
</evidence>
<name>A0A232F5S1_9HYME</name>
<comment type="caution">
    <text evidence="9">The sequence shown here is derived from an EMBL/GenBank/DDBJ whole genome shotgun (WGS) entry which is preliminary data.</text>
</comment>
<dbReference type="GO" id="GO:0004252">
    <property type="term" value="F:serine-type endopeptidase activity"/>
    <property type="evidence" value="ECO:0007669"/>
    <property type="project" value="InterPro"/>
</dbReference>
<accession>A0A232F5S1</accession>
<evidence type="ECO:0000256" key="2">
    <source>
        <dbReference type="ARBA" id="ARBA00022670"/>
    </source>
</evidence>
<evidence type="ECO:0000256" key="4">
    <source>
        <dbReference type="ARBA" id="ARBA00022825"/>
    </source>
</evidence>
<dbReference type="InterPro" id="IPR009003">
    <property type="entry name" value="Peptidase_S1_PA"/>
</dbReference>
<dbReference type="PANTHER" id="PTHR24276">
    <property type="entry name" value="POLYSERASE-RELATED"/>
    <property type="match status" value="1"/>
</dbReference>
<feature type="domain" description="Peptidase S1" evidence="8">
    <location>
        <begin position="24"/>
        <end position="247"/>
    </location>
</feature>
<dbReference type="PROSITE" id="PS00134">
    <property type="entry name" value="TRYPSIN_HIS"/>
    <property type="match status" value="2"/>
</dbReference>
<feature type="signal peptide" evidence="7">
    <location>
        <begin position="1"/>
        <end position="19"/>
    </location>
</feature>
<dbReference type="InterPro" id="IPR050430">
    <property type="entry name" value="Peptidase_S1"/>
</dbReference>
<keyword evidence="2 6" id="KW-0645">Protease</keyword>
<dbReference type="InterPro" id="IPR001314">
    <property type="entry name" value="Peptidase_S1A"/>
</dbReference>
<dbReference type="EMBL" id="NNAY01000862">
    <property type="protein sequence ID" value="OXU26164.1"/>
    <property type="molecule type" value="Genomic_DNA"/>
</dbReference>
<gene>
    <name evidence="9" type="ORF">TSAR_008367</name>
</gene>
<feature type="domain" description="Peptidase S1" evidence="8">
    <location>
        <begin position="294"/>
        <end position="471"/>
    </location>
</feature>
<dbReference type="InterPro" id="IPR001254">
    <property type="entry name" value="Trypsin_dom"/>
</dbReference>
<feature type="chain" id="PRO_5012489150" description="Peptidase S1 domain-containing protein" evidence="7">
    <location>
        <begin position="20"/>
        <end position="707"/>
    </location>
</feature>
<dbReference type="InterPro" id="IPR043504">
    <property type="entry name" value="Peptidase_S1_PA_chymotrypsin"/>
</dbReference>
<evidence type="ECO:0000259" key="8">
    <source>
        <dbReference type="PROSITE" id="PS50240"/>
    </source>
</evidence>
<comment type="similarity">
    <text evidence="1">Belongs to the peptidase S1 family.</text>
</comment>